<dbReference type="Gene3D" id="3.40.50.150">
    <property type="entry name" value="Vaccinia Virus protein VP39"/>
    <property type="match status" value="2"/>
</dbReference>
<name>A0ABT9Z847_9BACI</name>
<comment type="caution">
    <text evidence="6">The sequence shown here is derived from an EMBL/GenBank/DDBJ whole genome shotgun (WGS) entry which is preliminary data.</text>
</comment>
<accession>A0ABT9Z847</accession>
<dbReference type="RefSeq" id="WP_174880900.1">
    <property type="nucleotide sequence ID" value="NZ_CADEPK010000283.1"/>
</dbReference>
<evidence type="ECO:0000256" key="3">
    <source>
        <dbReference type="ARBA" id="ARBA00022679"/>
    </source>
</evidence>
<keyword evidence="4" id="KW-0949">S-adenosyl-L-methionine</keyword>
<dbReference type="InterPro" id="IPR029063">
    <property type="entry name" value="SAM-dependent_MTases_sf"/>
</dbReference>
<dbReference type="PANTHER" id="PTHR30481">
    <property type="entry name" value="DNA ADENINE METHYLASE"/>
    <property type="match status" value="1"/>
</dbReference>
<dbReference type="Pfam" id="PF02086">
    <property type="entry name" value="MethyltransfD12"/>
    <property type="match status" value="1"/>
</dbReference>
<dbReference type="PANTHER" id="PTHR30481:SF4">
    <property type="entry name" value="SITE-SPECIFIC DNA-METHYLTRANSFERASE (ADENINE-SPECIFIC)"/>
    <property type="match status" value="1"/>
</dbReference>
<keyword evidence="7" id="KW-1185">Reference proteome</keyword>
<evidence type="ECO:0000256" key="1">
    <source>
        <dbReference type="ARBA" id="ARBA00011900"/>
    </source>
</evidence>
<evidence type="ECO:0000256" key="4">
    <source>
        <dbReference type="ARBA" id="ARBA00022691"/>
    </source>
</evidence>
<evidence type="ECO:0000256" key="2">
    <source>
        <dbReference type="ARBA" id="ARBA00022603"/>
    </source>
</evidence>
<dbReference type="InterPro" id="IPR012263">
    <property type="entry name" value="M_m6A_EcoRV"/>
</dbReference>
<dbReference type="InterPro" id="IPR002052">
    <property type="entry name" value="DNA_methylase_N6_adenine_CS"/>
</dbReference>
<comment type="catalytic activity">
    <reaction evidence="5">
        <text>a 2'-deoxyadenosine in DNA + S-adenosyl-L-methionine = an N(6)-methyl-2'-deoxyadenosine in DNA + S-adenosyl-L-homocysteine + H(+)</text>
        <dbReference type="Rhea" id="RHEA:15197"/>
        <dbReference type="Rhea" id="RHEA-COMP:12418"/>
        <dbReference type="Rhea" id="RHEA-COMP:12419"/>
        <dbReference type="ChEBI" id="CHEBI:15378"/>
        <dbReference type="ChEBI" id="CHEBI:57856"/>
        <dbReference type="ChEBI" id="CHEBI:59789"/>
        <dbReference type="ChEBI" id="CHEBI:90615"/>
        <dbReference type="ChEBI" id="CHEBI:90616"/>
        <dbReference type="EC" id="2.1.1.72"/>
    </reaction>
</comment>
<organism evidence="6 7">
    <name type="scientific">Metabacillus niabensis</name>
    <dbReference type="NCBI Taxonomy" id="324854"/>
    <lineage>
        <taxon>Bacteria</taxon>
        <taxon>Bacillati</taxon>
        <taxon>Bacillota</taxon>
        <taxon>Bacilli</taxon>
        <taxon>Bacillales</taxon>
        <taxon>Bacillaceae</taxon>
        <taxon>Metabacillus</taxon>
    </lineage>
</organism>
<dbReference type="EC" id="2.1.1.72" evidence="1"/>
<dbReference type="SUPFAM" id="SSF53335">
    <property type="entry name" value="S-adenosyl-L-methionine-dependent methyltransferases"/>
    <property type="match status" value="1"/>
</dbReference>
<evidence type="ECO:0000313" key="7">
    <source>
        <dbReference type="Proteomes" id="UP001232245"/>
    </source>
</evidence>
<evidence type="ECO:0000313" key="6">
    <source>
        <dbReference type="EMBL" id="MDQ0228433.1"/>
    </source>
</evidence>
<gene>
    <name evidence="6" type="ORF">J2S02_004816</name>
</gene>
<protein>
    <recommendedName>
        <fullName evidence="1">site-specific DNA-methyltransferase (adenine-specific)</fullName>
        <ecNumber evidence="1">2.1.1.72</ecNumber>
    </recommendedName>
</protein>
<dbReference type="Proteomes" id="UP001232245">
    <property type="component" value="Unassembled WGS sequence"/>
</dbReference>
<dbReference type="PIRSF" id="PIRSF000398">
    <property type="entry name" value="M_m6A_EcoRV"/>
    <property type="match status" value="1"/>
</dbReference>
<evidence type="ECO:0000256" key="5">
    <source>
        <dbReference type="ARBA" id="ARBA00047942"/>
    </source>
</evidence>
<dbReference type="GO" id="GO:0009007">
    <property type="term" value="F:site-specific DNA-methyltransferase (adenine-specific) activity"/>
    <property type="evidence" value="ECO:0007669"/>
    <property type="project" value="UniProtKB-EC"/>
</dbReference>
<reference evidence="6 7" key="1">
    <citation type="submission" date="2023-07" db="EMBL/GenBank/DDBJ databases">
        <title>Genomic Encyclopedia of Type Strains, Phase IV (KMG-IV): sequencing the most valuable type-strain genomes for metagenomic binning, comparative biology and taxonomic classification.</title>
        <authorList>
            <person name="Goeker M."/>
        </authorList>
    </citation>
    <scope>NUCLEOTIDE SEQUENCE [LARGE SCALE GENOMIC DNA]</scope>
    <source>
        <strain evidence="6 7">DSM 17723</strain>
    </source>
</reference>
<dbReference type="PROSITE" id="PS00092">
    <property type="entry name" value="N6_MTASE"/>
    <property type="match status" value="1"/>
</dbReference>
<proteinExistence type="predicted"/>
<dbReference type="GO" id="GO:0032259">
    <property type="term" value="P:methylation"/>
    <property type="evidence" value="ECO:0007669"/>
    <property type="project" value="UniProtKB-KW"/>
</dbReference>
<keyword evidence="2 6" id="KW-0489">Methyltransferase</keyword>
<sequence length="273" mass="31579">MVKMKRILNYVGSKWNMASWIISQMPEHNVYLEPFFGSGAILFNKSPSRIETVNDIDGNIVNLFKVIREKPNELASAVELTPYSREEYNQTFEKLGQEISDVERARVFLIRCWMARGGKTSDKTGWRHNIDISTVNALPDWNGLPGTILEATKRLKKVQIENQDAIILIERYNREDCLIYADPPYVLETRTKRHYAHEMDNEQHISLLETLNSHKGYVILSGYDSNLYNELLVGWSKVAKMAKTEAATVKQEVLWLNPAITERNRQMNIFEVI</sequence>
<keyword evidence="3 6" id="KW-0808">Transferase</keyword>
<dbReference type="InterPro" id="IPR012327">
    <property type="entry name" value="MeTrfase_D12"/>
</dbReference>
<dbReference type="EMBL" id="JAUSTZ010000021">
    <property type="protein sequence ID" value="MDQ0228433.1"/>
    <property type="molecule type" value="Genomic_DNA"/>
</dbReference>
<dbReference type="PRINTS" id="PR00505">
    <property type="entry name" value="D12N6MTFRASE"/>
</dbReference>